<feature type="compositionally biased region" description="Pro residues" evidence="1">
    <location>
        <begin position="261"/>
        <end position="285"/>
    </location>
</feature>
<reference evidence="3 4" key="1">
    <citation type="submission" date="2017-03" db="EMBL/GenBank/DDBJ databases">
        <title>Genomes of endolithic fungi from Antarctica.</title>
        <authorList>
            <person name="Coleine C."/>
            <person name="Masonjones S."/>
            <person name="Stajich J.E."/>
        </authorList>
    </citation>
    <scope>NUCLEOTIDE SEQUENCE [LARGE SCALE GENOMIC DNA]</scope>
    <source>
        <strain evidence="3 4">CCFEE 6314</strain>
    </source>
</reference>
<feature type="compositionally biased region" description="Pro residues" evidence="1">
    <location>
        <begin position="297"/>
        <end position="317"/>
    </location>
</feature>
<feature type="region of interest" description="Disordered" evidence="1">
    <location>
        <begin position="704"/>
        <end position="740"/>
    </location>
</feature>
<protein>
    <recommendedName>
        <fullName evidence="2">LysM domain-containing protein</fullName>
    </recommendedName>
</protein>
<feature type="compositionally biased region" description="Basic and acidic residues" evidence="1">
    <location>
        <begin position="714"/>
        <end position="730"/>
    </location>
</feature>
<feature type="region of interest" description="Disordered" evidence="1">
    <location>
        <begin position="184"/>
        <end position="204"/>
    </location>
</feature>
<dbReference type="OrthoDB" id="1193027at2759"/>
<evidence type="ECO:0000259" key="2">
    <source>
        <dbReference type="PROSITE" id="PS51782"/>
    </source>
</evidence>
<dbReference type="Gene3D" id="1.10.530.10">
    <property type="match status" value="1"/>
</dbReference>
<feature type="compositionally biased region" description="Low complexity" evidence="1">
    <location>
        <begin position="286"/>
        <end position="296"/>
    </location>
</feature>
<accession>A0A438MT98</accession>
<feature type="compositionally biased region" description="Polar residues" evidence="1">
    <location>
        <begin position="184"/>
        <end position="203"/>
    </location>
</feature>
<evidence type="ECO:0000313" key="3">
    <source>
        <dbReference type="EMBL" id="RVX66218.1"/>
    </source>
</evidence>
<evidence type="ECO:0000256" key="1">
    <source>
        <dbReference type="SAM" id="MobiDB-lite"/>
    </source>
</evidence>
<dbReference type="Gene3D" id="3.10.350.10">
    <property type="entry name" value="LysM domain"/>
    <property type="match status" value="2"/>
</dbReference>
<dbReference type="VEuPathDB" id="FungiDB:PV10_06694"/>
<dbReference type="SUPFAM" id="SSF54106">
    <property type="entry name" value="LysM domain"/>
    <property type="match status" value="2"/>
</dbReference>
<dbReference type="Proteomes" id="UP000288859">
    <property type="component" value="Unassembled WGS sequence"/>
</dbReference>
<dbReference type="GO" id="GO:0008932">
    <property type="term" value="F:lytic endotransglycosylase activity"/>
    <property type="evidence" value="ECO:0007669"/>
    <property type="project" value="TreeGrafter"/>
</dbReference>
<dbReference type="InterPro" id="IPR036779">
    <property type="entry name" value="LysM_dom_sf"/>
</dbReference>
<name>A0A438MT98_EXOME</name>
<dbReference type="Pfam" id="PF01476">
    <property type="entry name" value="LysM"/>
    <property type="match status" value="2"/>
</dbReference>
<dbReference type="InterPro" id="IPR018392">
    <property type="entry name" value="LysM"/>
</dbReference>
<dbReference type="PANTHER" id="PTHR33734">
    <property type="entry name" value="LYSM DOMAIN-CONTAINING GPI-ANCHORED PROTEIN 2"/>
    <property type="match status" value="1"/>
</dbReference>
<feature type="region of interest" description="Disordered" evidence="1">
    <location>
        <begin position="256"/>
        <end position="320"/>
    </location>
</feature>
<feature type="domain" description="LysM" evidence="2">
    <location>
        <begin position="131"/>
        <end position="176"/>
    </location>
</feature>
<dbReference type="AlphaFoldDB" id="A0A438MT98"/>
<dbReference type="EMBL" id="NAJM01000066">
    <property type="protein sequence ID" value="RVX66218.1"/>
    <property type="molecule type" value="Genomic_DNA"/>
</dbReference>
<organism evidence="3 4">
    <name type="scientific">Exophiala mesophila</name>
    <name type="common">Black yeast-like fungus</name>
    <dbReference type="NCBI Taxonomy" id="212818"/>
    <lineage>
        <taxon>Eukaryota</taxon>
        <taxon>Fungi</taxon>
        <taxon>Dikarya</taxon>
        <taxon>Ascomycota</taxon>
        <taxon>Pezizomycotina</taxon>
        <taxon>Eurotiomycetes</taxon>
        <taxon>Chaetothyriomycetidae</taxon>
        <taxon>Chaetothyriales</taxon>
        <taxon>Herpotrichiellaceae</taxon>
        <taxon>Exophiala</taxon>
    </lineage>
</organism>
<dbReference type="SMART" id="SM00257">
    <property type="entry name" value="LysM"/>
    <property type="match status" value="3"/>
</dbReference>
<dbReference type="VEuPathDB" id="FungiDB:PV10_06693"/>
<comment type="caution">
    <text evidence="3">The sequence shown here is derived from an EMBL/GenBank/DDBJ whole genome shotgun (WGS) entry which is preliminary data.</text>
</comment>
<dbReference type="PANTHER" id="PTHR33734:SF22">
    <property type="entry name" value="MEMBRANE-BOUND LYTIC MUREIN TRANSGLYCOSYLASE D"/>
    <property type="match status" value="1"/>
</dbReference>
<feature type="domain" description="LysM" evidence="2">
    <location>
        <begin position="208"/>
        <end position="253"/>
    </location>
</feature>
<gene>
    <name evidence="3" type="ORF">B0A52_10145</name>
</gene>
<proteinExistence type="predicted"/>
<evidence type="ECO:0000313" key="4">
    <source>
        <dbReference type="Proteomes" id="UP000288859"/>
    </source>
</evidence>
<dbReference type="PROSITE" id="PS51782">
    <property type="entry name" value="LYSM"/>
    <property type="match status" value="2"/>
</dbReference>
<dbReference type="CDD" id="cd00118">
    <property type="entry name" value="LysM"/>
    <property type="match status" value="2"/>
</dbReference>
<sequence length="800" mass="86237">MVSSLVRPSYVPGLVFESLLMPIQKLTILAIVGISHALAYVPTLPEVTYVVQDADIVSGHPACSIASNCGVDISHLVLYNPDIASWRSLQSGTILRLPSTAHCRPTSNLPTSTTPLISIMETDLKKRQSSETYTVVSGDTAWKISEANHVSLDSLKAANPQVSNWELIYPGMVLNIPSEKASVQSSTSAAPPNQPSTDPSTSLCVPGKTYTIVSGDTAYDVAQRYGITLDQLKAANCQVCDWELIHPGLQLIIPYGSSKPSSPPPGEHPSPPPGIPPGPPGPPSGPSTTSCPFSSPSTPPRPPGPPEPPGPPPPPSSPSQVIEQFAIKNFNVDDGSAKAQNQYSFYQGDGSQAGGWPAHDQWISFNALWDSVLPYIGKECVGSGATPNTDEENQQVREAILTISAQAQIDPRFVLAVAMQESTGCVRVQSTANAVSNPGIMQSYMGKGTCNSGGTVQSPCPESQIQLMIQEGVSGGEVNLVAGLNRANSIANLGKAELAQAYYRSARMYNSGPNSFSLGADLGQTLLQHLTTIPLKMPPASAQRAQLNRLLHNLHLKIDYRRIWRITPHNPSPKNVLIDAVTYITSLKQHDLIRIDGGKASHAELMHRLGELIDLEPPLEEQEGLEPGEIQEGKQDQGLADRSLASDCLILKTASSYIDDLIKKKAGTRDYASMAPKVRPKVKRSLSPTPDLMEQHVKRCRPTLGESVISSDAAQKDEEQMVEKSRDKKQTGPAKSSDLELVTSITDKKQAEAIKSQDLAAIGEKDLLGHTLDKIDAWAEKWLAGNLQEEDWDRFEKCVE</sequence>